<dbReference type="Proteomes" id="UP000646827">
    <property type="component" value="Unassembled WGS sequence"/>
</dbReference>
<dbReference type="Pfam" id="PF00924">
    <property type="entry name" value="MS_channel_2nd"/>
    <property type="match status" value="1"/>
</dbReference>
<dbReference type="InterPro" id="IPR011992">
    <property type="entry name" value="EF-hand-dom_pair"/>
</dbReference>
<feature type="transmembrane region" description="Helical" evidence="3">
    <location>
        <begin position="648"/>
        <end position="668"/>
    </location>
</feature>
<feature type="compositionally biased region" description="Basic and acidic residues" evidence="2">
    <location>
        <begin position="1"/>
        <end position="24"/>
    </location>
</feature>
<proteinExistence type="predicted"/>
<protein>
    <recommendedName>
        <fullName evidence="4">EF-hand domain-containing protein</fullName>
    </recommendedName>
</protein>
<dbReference type="SUPFAM" id="SSF47473">
    <property type="entry name" value="EF-hand"/>
    <property type="match status" value="1"/>
</dbReference>
<dbReference type="PANTHER" id="PTHR31323">
    <property type="entry name" value="MECHANOSENSITIVE ION CHANNEL PROTEIN MSY2"/>
    <property type="match status" value="1"/>
</dbReference>
<dbReference type="InterPro" id="IPR058650">
    <property type="entry name" value="Msy1/2-like"/>
</dbReference>
<feature type="region of interest" description="Disordered" evidence="2">
    <location>
        <begin position="1"/>
        <end position="98"/>
    </location>
</feature>
<dbReference type="Pfam" id="PF13405">
    <property type="entry name" value="EF-hand_6"/>
    <property type="match status" value="1"/>
</dbReference>
<feature type="region of interest" description="Disordered" evidence="2">
    <location>
        <begin position="441"/>
        <end position="466"/>
    </location>
</feature>
<dbReference type="InterPro" id="IPR006685">
    <property type="entry name" value="MscS_channel_2nd"/>
</dbReference>
<keyword evidence="1" id="KW-0106">Calcium</keyword>
<evidence type="ECO:0000256" key="3">
    <source>
        <dbReference type="SAM" id="Phobius"/>
    </source>
</evidence>
<organism evidence="5 6">
    <name type="scientific">Circinella minor</name>
    <dbReference type="NCBI Taxonomy" id="1195481"/>
    <lineage>
        <taxon>Eukaryota</taxon>
        <taxon>Fungi</taxon>
        <taxon>Fungi incertae sedis</taxon>
        <taxon>Mucoromycota</taxon>
        <taxon>Mucoromycotina</taxon>
        <taxon>Mucoromycetes</taxon>
        <taxon>Mucorales</taxon>
        <taxon>Lichtheimiaceae</taxon>
        <taxon>Circinella</taxon>
    </lineage>
</organism>
<evidence type="ECO:0000256" key="1">
    <source>
        <dbReference type="ARBA" id="ARBA00022837"/>
    </source>
</evidence>
<dbReference type="AlphaFoldDB" id="A0A8H7S6V3"/>
<dbReference type="InterPro" id="IPR002048">
    <property type="entry name" value="EF_hand_dom"/>
</dbReference>
<feature type="region of interest" description="Disordered" evidence="2">
    <location>
        <begin position="479"/>
        <end position="513"/>
    </location>
</feature>
<dbReference type="OrthoDB" id="544685at2759"/>
<dbReference type="PROSITE" id="PS00018">
    <property type="entry name" value="EF_HAND_1"/>
    <property type="match status" value="1"/>
</dbReference>
<evidence type="ECO:0000313" key="6">
    <source>
        <dbReference type="Proteomes" id="UP000646827"/>
    </source>
</evidence>
<dbReference type="GO" id="GO:0005509">
    <property type="term" value="F:calcium ion binding"/>
    <property type="evidence" value="ECO:0007669"/>
    <property type="project" value="InterPro"/>
</dbReference>
<dbReference type="InterPro" id="IPR010920">
    <property type="entry name" value="LSM_dom_sf"/>
</dbReference>
<dbReference type="GO" id="GO:0006874">
    <property type="term" value="P:intracellular calcium ion homeostasis"/>
    <property type="evidence" value="ECO:0007669"/>
    <property type="project" value="TreeGrafter"/>
</dbReference>
<dbReference type="SMART" id="SM00054">
    <property type="entry name" value="EFh"/>
    <property type="match status" value="1"/>
</dbReference>
<feature type="compositionally biased region" description="Low complexity" evidence="2">
    <location>
        <begin position="45"/>
        <end position="71"/>
    </location>
</feature>
<feature type="transmembrane region" description="Helical" evidence="3">
    <location>
        <begin position="205"/>
        <end position="224"/>
    </location>
</feature>
<dbReference type="InterPro" id="IPR018247">
    <property type="entry name" value="EF_Hand_1_Ca_BS"/>
</dbReference>
<dbReference type="EMBL" id="JAEPRB010000080">
    <property type="protein sequence ID" value="KAG2222568.1"/>
    <property type="molecule type" value="Genomic_DNA"/>
</dbReference>
<feature type="compositionally biased region" description="Basic residues" evidence="2">
    <location>
        <begin position="351"/>
        <end position="367"/>
    </location>
</feature>
<dbReference type="SUPFAM" id="SSF50182">
    <property type="entry name" value="Sm-like ribonucleoproteins"/>
    <property type="match status" value="1"/>
</dbReference>
<name>A0A8H7S6V3_9FUNG</name>
<accession>A0A8H7S6V3</accession>
<keyword evidence="3" id="KW-1133">Transmembrane helix</keyword>
<evidence type="ECO:0000256" key="2">
    <source>
        <dbReference type="SAM" id="MobiDB-lite"/>
    </source>
</evidence>
<dbReference type="Pfam" id="PF25886">
    <property type="entry name" value="Msy1"/>
    <property type="match status" value="1"/>
</dbReference>
<dbReference type="Gene3D" id="1.10.238.10">
    <property type="entry name" value="EF-hand"/>
    <property type="match status" value="1"/>
</dbReference>
<feature type="domain" description="EF-hand" evidence="4">
    <location>
        <begin position="593"/>
        <end position="628"/>
    </location>
</feature>
<feature type="region of interest" description="Disordered" evidence="2">
    <location>
        <begin position="347"/>
        <end position="391"/>
    </location>
</feature>
<evidence type="ECO:0000313" key="5">
    <source>
        <dbReference type="EMBL" id="KAG2222568.1"/>
    </source>
</evidence>
<feature type="transmembrane region" description="Helical" evidence="3">
    <location>
        <begin position="161"/>
        <end position="185"/>
    </location>
</feature>
<dbReference type="PROSITE" id="PS50222">
    <property type="entry name" value="EF_HAND_2"/>
    <property type="match status" value="1"/>
</dbReference>
<keyword evidence="6" id="KW-1185">Reference proteome</keyword>
<dbReference type="GO" id="GO:0016020">
    <property type="term" value="C:membrane"/>
    <property type="evidence" value="ECO:0007669"/>
    <property type="project" value="InterPro"/>
</dbReference>
<feature type="region of interest" description="Disordered" evidence="2">
    <location>
        <begin position="893"/>
        <end position="948"/>
    </location>
</feature>
<feature type="region of interest" description="Disordered" evidence="2">
    <location>
        <begin position="123"/>
        <end position="143"/>
    </location>
</feature>
<dbReference type="PANTHER" id="PTHR31323:SF1">
    <property type="entry name" value="MECHANOSENSITIVE ION CHANNEL PROTEIN"/>
    <property type="match status" value="1"/>
</dbReference>
<reference evidence="5 6" key="1">
    <citation type="submission" date="2020-12" db="EMBL/GenBank/DDBJ databases">
        <title>Metabolic potential, ecology and presence of endohyphal bacteria is reflected in genomic diversity of Mucoromycotina.</title>
        <authorList>
            <person name="Muszewska A."/>
            <person name="Okrasinska A."/>
            <person name="Steczkiewicz K."/>
            <person name="Drgas O."/>
            <person name="Orlowska M."/>
            <person name="Perlinska-Lenart U."/>
            <person name="Aleksandrzak-Piekarczyk T."/>
            <person name="Szatraj K."/>
            <person name="Zielenkiewicz U."/>
            <person name="Pilsyk S."/>
            <person name="Malc E."/>
            <person name="Mieczkowski P."/>
            <person name="Kruszewska J.S."/>
            <person name="Biernat P."/>
            <person name="Pawlowska J."/>
        </authorList>
    </citation>
    <scope>NUCLEOTIDE SEQUENCE [LARGE SCALE GENOMIC DNA]</scope>
    <source>
        <strain evidence="5 6">CBS 142.35</strain>
    </source>
</reference>
<feature type="transmembrane region" description="Helical" evidence="3">
    <location>
        <begin position="245"/>
        <end position="269"/>
    </location>
</feature>
<feature type="compositionally biased region" description="Gly residues" evidence="2">
    <location>
        <begin position="910"/>
        <end position="925"/>
    </location>
</feature>
<comment type="caution">
    <text evidence="5">The sequence shown here is derived from an EMBL/GenBank/DDBJ whole genome shotgun (WGS) entry which is preliminary data.</text>
</comment>
<feature type="compositionally biased region" description="Acidic residues" evidence="2">
    <location>
        <begin position="127"/>
        <end position="136"/>
    </location>
</feature>
<keyword evidence="3" id="KW-0812">Transmembrane</keyword>
<sequence>MGEGDHSGGFDSSHGDGGHFDGSGRRHSFSSSSEGDIGGERRNSPPQQEQPQQQQHKQQEQQQDQQQQRPPLNRNDTTDDPTASRNSTDDEGGEYTPSEVPLEMLAGNIGNALVTNYTDHDQFDWAGGEDDDEEDGKNEKDKKKKQKKPGIVLCLSRNSSYIAWSLLIIFGLILIAIDIAVFVAYEDTVSNTSYGLQLWFTAAAFMWWISILIQLTVELVPWAIKRLVGILRPQSTEVLRMRLAYYMALRPFIKLLIVSAWTWGSWAFIRQQISQPEGGIPKYANDFYSVWQCVFFASLMLFIEKFILQLIVTSFHKKAYGERIKENDHALKILDRLKKTKRRAPQDFIFKRMRRHNHHKHDKHNKTSRSGSADDSPPQQQQQQHNHGNTTQSIMRAEEGTGRGNVHFPPTHNMDTLIAIPALEQRSDDEKQAIDIDEKFSSPIDNEKHHQQQQFNNEPERRTSSDFVNNLTRKLREVKANKKNHQQQQQQQQQKVGSPPQIDSPPPLSRTNTWMSWQSEDRSFLKATNQTASIPGRLLKGGIKKLRSQSNNIVAPQNTSRQAKSLAKRIFHNIVGTTGRDSISVQDLYPYFRTHQEASDAFLLFDRDGNGSIDRSELRSACVKIYRERKNLATSMRDLSQATGKMDIILLIIFTAIWAIIVCASFGIDVGTQLMPLWSAFIAASFVFGNSAKDAFEAIIFVFVTHPFDAGDRVFIGDENWVVDQVGLLVSTFIKWDGSVVYAKNSILATQYIINVRRSGITGQTVDINIAFNTPSWKIHQLRDHMAEWTNKFPGLYNLNGTTANIISFENMNRITVTLYFEHTKNWQDLGDRWLRHNKFMWELKDECDRLQIDYTLPSQPFENSKNGDDVPAEVNNMGKKKSYGREGLYMRQGFKQGDDDDGISSSSSGRGGGGGPGGPGGPGGSNNDNPGAEAGAASTLVFTTATM</sequence>
<feature type="compositionally biased region" description="Basic and acidic residues" evidence="2">
    <location>
        <begin position="441"/>
        <end position="450"/>
    </location>
</feature>
<feature type="transmembrane region" description="Helical" evidence="3">
    <location>
        <begin position="289"/>
        <end position="308"/>
    </location>
</feature>
<keyword evidence="3" id="KW-0472">Membrane</keyword>
<gene>
    <name evidence="5" type="ORF">INT45_002699</name>
</gene>
<evidence type="ECO:0000259" key="4">
    <source>
        <dbReference type="PROSITE" id="PS50222"/>
    </source>
</evidence>
<dbReference type="GO" id="GO:0005262">
    <property type="term" value="F:calcium channel activity"/>
    <property type="evidence" value="ECO:0007669"/>
    <property type="project" value="TreeGrafter"/>
</dbReference>
<feature type="region of interest" description="Disordered" evidence="2">
    <location>
        <begin position="858"/>
        <end position="879"/>
    </location>
</feature>